<dbReference type="AlphaFoldDB" id="A0A9D3LL09"/>
<reference evidence="2" key="1">
    <citation type="submission" date="2021-01" db="EMBL/GenBank/DDBJ databases">
        <title>A chromosome-scale assembly of European eel, Anguilla anguilla.</title>
        <authorList>
            <person name="Henkel C."/>
            <person name="Jong-Raadsen S.A."/>
            <person name="Dufour S."/>
            <person name="Weltzien F.-A."/>
            <person name="Palstra A.P."/>
            <person name="Pelster B."/>
            <person name="Spaink H.P."/>
            <person name="Van Den Thillart G.E."/>
            <person name="Jansen H."/>
            <person name="Zahm M."/>
            <person name="Klopp C."/>
            <person name="Cedric C."/>
            <person name="Louis A."/>
            <person name="Berthelot C."/>
            <person name="Parey E."/>
            <person name="Roest Crollius H."/>
            <person name="Montfort J."/>
            <person name="Robinson-Rechavi M."/>
            <person name="Bucao C."/>
            <person name="Bouchez O."/>
            <person name="Gislard M."/>
            <person name="Lluch J."/>
            <person name="Milhes M."/>
            <person name="Lampietro C."/>
            <person name="Lopez Roques C."/>
            <person name="Donnadieu C."/>
            <person name="Braasch I."/>
            <person name="Desvignes T."/>
            <person name="Postlethwait J."/>
            <person name="Bobe J."/>
            <person name="Guiguen Y."/>
            <person name="Dirks R."/>
        </authorList>
    </citation>
    <scope>NUCLEOTIDE SEQUENCE</scope>
    <source>
        <strain evidence="2">Tag_6206</strain>
        <tissue evidence="2">Liver</tissue>
    </source>
</reference>
<comment type="caution">
    <text evidence="2">The sequence shown here is derived from an EMBL/GenBank/DDBJ whole genome shotgun (WGS) entry which is preliminary data.</text>
</comment>
<evidence type="ECO:0000256" key="1">
    <source>
        <dbReference type="SAM" id="MobiDB-lite"/>
    </source>
</evidence>
<evidence type="ECO:0000313" key="3">
    <source>
        <dbReference type="Proteomes" id="UP001044222"/>
    </source>
</evidence>
<proteinExistence type="predicted"/>
<dbReference type="Proteomes" id="UP001044222">
    <property type="component" value="Chromosome 17"/>
</dbReference>
<keyword evidence="3" id="KW-1185">Reference proteome</keyword>
<organism evidence="2 3">
    <name type="scientific">Anguilla anguilla</name>
    <name type="common">European freshwater eel</name>
    <name type="synonym">Muraena anguilla</name>
    <dbReference type="NCBI Taxonomy" id="7936"/>
    <lineage>
        <taxon>Eukaryota</taxon>
        <taxon>Metazoa</taxon>
        <taxon>Chordata</taxon>
        <taxon>Craniata</taxon>
        <taxon>Vertebrata</taxon>
        <taxon>Euteleostomi</taxon>
        <taxon>Actinopterygii</taxon>
        <taxon>Neopterygii</taxon>
        <taxon>Teleostei</taxon>
        <taxon>Anguilliformes</taxon>
        <taxon>Anguillidae</taxon>
        <taxon>Anguilla</taxon>
    </lineage>
</organism>
<feature type="region of interest" description="Disordered" evidence="1">
    <location>
        <begin position="1"/>
        <end position="36"/>
    </location>
</feature>
<sequence length="57" mass="6716">MNIWDPQSTRKGVCQNVRNRRRSSTDQSLAPDQTESRGHADFLEWFCFGAELQERIF</sequence>
<feature type="compositionally biased region" description="Polar residues" evidence="1">
    <location>
        <begin position="1"/>
        <end position="10"/>
    </location>
</feature>
<dbReference type="EMBL" id="JAFIRN010000017">
    <property type="protein sequence ID" value="KAG5832399.1"/>
    <property type="molecule type" value="Genomic_DNA"/>
</dbReference>
<protein>
    <submittedName>
        <fullName evidence="2">Uncharacterized protein</fullName>
    </submittedName>
</protein>
<gene>
    <name evidence="2" type="ORF">ANANG_G00290760</name>
</gene>
<evidence type="ECO:0000313" key="2">
    <source>
        <dbReference type="EMBL" id="KAG5832399.1"/>
    </source>
</evidence>
<accession>A0A9D3LL09</accession>
<name>A0A9D3LL09_ANGAN</name>